<dbReference type="PROSITE" id="PS00198">
    <property type="entry name" value="4FE4S_FER_1"/>
    <property type="match status" value="1"/>
</dbReference>
<proteinExistence type="predicted"/>
<keyword evidence="6" id="KW-0560">Oxidoreductase</keyword>
<protein>
    <recommendedName>
        <fullName evidence="9">4Fe-4S ferredoxin-type domain-containing protein</fullName>
    </recommendedName>
</protein>
<dbReference type="GO" id="GO:0051539">
    <property type="term" value="F:4 iron, 4 sulfur cluster binding"/>
    <property type="evidence" value="ECO:0007669"/>
    <property type="project" value="UniProtKB-KW"/>
</dbReference>
<evidence type="ECO:0000256" key="3">
    <source>
        <dbReference type="ARBA" id="ARBA00022694"/>
    </source>
</evidence>
<dbReference type="eggNOG" id="COG1600">
    <property type="taxonomic scope" value="Bacteria"/>
</dbReference>
<evidence type="ECO:0000256" key="5">
    <source>
        <dbReference type="ARBA" id="ARBA00022785"/>
    </source>
</evidence>
<accession>Q020U1</accession>
<dbReference type="PROSITE" id="PS51379">
    <property type="entry name" value="4FE4S_FER_2"/>
    <property type="match status" value="1"/>
</dbReference>
<dbReference type="GO" id="GO:0052693">
    <property type="term" value="F:epoxyqueuosine reductase activity"/>
    <property type="evidence" value="ECO:0007669"/>
    <property type="project" value="TreeGrafter"/>
</dbReference>
<dbReference type="PANTHER" id="PTHR30002">
    <property type="entry name" value="EPOXYQUEUOSINE REDUCTASE"/>
    <property type="match status" value="1"/>
</dbReference>
<dbReference type="InParanoid" id="Q020U1"/>
<dbReference type="InterPro" id="IPR004453">
    <property type="entry name" value="QueG"/>
</dbReference>
<feature type="domain" description="4Fe-4S ferredoxin-type" evidence="9">
    <location>
        <begin position="177"/>
        <end position="206"/>
    </location>
</feature>
<dbReference type="Pfam" id="PF13484">
    <property type="entry name" value="Fer4_16"/>
    <property type="match status" value="1"/>
</dbReference>
<evidence type="ECO:0000256" key="8">
    <source>
        <dbReference type="ARBA" id="ARBA00023014"/>
    </source>
</evidence>
<dbReference type="HOGENOM" id="CLU_030790_0_0_0"/>
<dbReference type="SUPFAM" id="SSF46548">
    <property type="entry name" value="alpha-helical ferredoxin"/>
    <property type="match status" value="1"/>
</dbReference>
<dbReference type="Pfam" id="PF08331">
    <property type="entry name" value="QueG_DUF1730"/>
    <property type="match status" value="1"/>
</dbReference>
<evidence type="ECO:0000259" key="9">
    <source>
        <dbReference type="PROSITE" id="PS51379"/>
    </source>
</evidence>
<evidence type="ECO:0000313" key="10">
    <source>
        <dbReference type="EMBL" id="ABJ84548.1"/>
    </source>
</evidence>
<dbReference type="InterPro" id="IPR017896">
    <property type="entry name" value="4Fe4S_Fe-S-bd"/>
</dbReference>
<keyword evidence="1" id="KW-0004">4Fe-4S</keyword>
<dbReference type="GO" id="GO:0046872">
    <property type="term" value="F:metal ion binding"/>
    <property type="evidence" value="ECO:0007669"/>
    <property type="project" value="UniProtKB-KW"/>
</dbReference>
<dbReference type="Gene3D" id="3.30.70.20">
    <property type="match status" value="1"/>
</dbReference>
<dbReference type="PANTHER" id="PTHR30002:SF4">
    <property type="entry name" value="EPOXYQUEUOSINE REDUCTASE"/>
    <property type="match status" value="1"/>
</dbReference>
<dbReference type="EMBL" id="CP000473">
    <property type="protein sequence ID" value="ABJ84548.1"/>
    <property type="molecule type" value="Genomic_DNA"/>
</dbReference>
<keyword evidence="4" id="KW-0479">Metal-binding</keyword>
<gene>
    <name evidence="10" type="ordered locus">Acid_3576</name>
</gene>
<evidence type="ECO:0000256" key="2">
    <source>
        <dbReference type="ARBA" id="ARBA00022490"/>
    </source>
</evidence>
<keyword evidence="5" id="KW-0671">Queuosine biosynthesis</keyword>
<dbReference type="AlphaFoldDB" id="Q020U1"/>
<keyword evidence="7" id="KW-0408">Iron</keyword>
<sequence length="341" mass="37868">MNAEGIRELARACGFELAGVASALPAEDRARYHDWVAAGWAGKMGYLTDHRAEVRDDPRQLLASAKSIICVGKLYQTPWPHTARFDAHDRGWISRYAWGEDYHDVMRRGLERLEGMLRESVGGALESRICVDTAPLLERSYARLAGLGWIGKNTCLINQQQGSWFFLGELLVSLEIASETPPPDRCGTCTRCIDACPTAAIVPGKGLDATRCISYFTIELRGTIPEEMRAGMGAHIFGCDICQDVCPWNGRAPMTVEESFAPRHFAPRLEEMGAITEDEFRAMFRGTPVSRARYRGFLRNVAVAMGNGGEEKFRGPLEEMARSQDEVVAEHARWALKRIGG</sequence>
<keyword evidence="2" id="KW-0963">Cytoplasm</keyword>
<keyword evidence="8" id="KW-0411">Iron-sulfur</keyword>
<dbReference type="KEGG" id="sus:Acid_3576"/>
<dbReference type="InterPro" id="IPR017900">
    <property type="entry name" value="4Fe4S_Fe_S_CS"/>
</dbReference>
<keyword evidence="3" id="KW-0819">tRNA processing</keyword>
<organism evidence="10">
    <name type="scientific">Solibacter usitatus (strain Ellin6076)</name>
    <dbReference type="NCBI Taxonomy" id="234267"/>
    <lineage>
        <taxon>Bacteria</taxon>
        <taxon>Pseudomonadati</taxon>
        <taxon>Acidobacteriota</taxon>
        <taxon>Terriglobia</taxon>
        <taxon>Bryobacterales</taxon>
        <taxon>Solibacteraceae</taxon>
        <taxon>Candidatus Solibacter</taxon>
    </lineage>
</organism>
<dbReference type="OrthoDB" id="9784571at2"/>
<dbReference type="FunCoup" id="Q020U1">
    <property type="interactions" value="226"/>
</dbReference>
<evidence type="ECO:0000256" key="6">
    <source>
        <dbReference type="ARBA" id="ARBA00023002"/>
    </source>
</evidence>
<dbReference type="InterPro" id="IPR013542">
    <property type="entry name" value="QueG_DUF1730"/>
</dbReference>
<reference evidence="10" key="1">
    <citation type="submission" date="2006-10" db="EMBL/GenBank/DDBJ databases">
        <title>Complete sequence of Solibacter usitatus Ellin6076.</title>
        <authorList>
            <consortium name="US DOE Joint Genome Institute"/>
            <person name="Copeland A."/>
            <person name="Lucas S."/>
            <person name="Lapidus A."/>
            <person name="Barry K."/>
            <person name="Detter J.C."/>
            <person name="Glavina del Rio T."/>
            <person name="Hammon N."/>
            <person name="Israni S."/>
            <person name="Dalin E."/>
            <person name="Tice H."/>
            <person name="Pitluck S."/>
            <person name="Thompson L.S."/>
            <person name="Brettin T."/>
            <person name="Bruce D."/>
            <person name="Han C."/>
            <person name="Tapia R."/>
            <person name="Gilna P."/>
            <person name="Schmutz J."/>
            <person name="Larimer F."/>
            <person name="Land M."/>
            <person name="Hauser L."/>
            <person name="Kyrpides N."/>
            <person name="Mikhailova N."/>
            <person name="Janssen P.H."/>
            <person name="Kuske C.R."/>
            <person name="Richardson P."/>
        </authorList>
    </citation>
    <scope>NUCLEOTIDE SEQUENCE</scope>
    <source>
        <strain evidence="10">Ellin6076</strain>
    </source>
</reference>
<name>Q020U1_SOLUE</name>
<evidence type="ECO:0000256" key="7">
    <source>
        <dbReference type="ARBA" id="ARBA00023004"/>
    </source>
</evidence>
<evidence type="ECO:0000256" key="1">
    <source>
        <dbReference type="ARBA" id="ARBA00022485"/>
    </source>
</evidence>
<evidence type="ECO:0000256" key="4">
    <source>
        <dbReference type="ARBA" id="ARBA00022723"/>
    </source>
</evidence>
<dbReference type="GO" id="GO:0008616">
    <property type="term" value="P:tRNA queuosine(34) biosynthetic process"/>
    <property type="evidence" value="ECO:0007669"/>
    <property type="project" value="UniProtKB-KW"/>
</dbReference>
<dbReference type="NCBIfam" id="TIGR00276">
    <property type="entry name" value="tRNA epoxyqueuosine(34) reductase QueG"/>
    <property type="match status" value="1"/>
</dbReference>
<dbReference type="STRING" id="234267.Acid_3576"/>